<dbReference type="InterPro" id="IPR023393">
    <property type="entry name" value="START-like_dom_sf"/>
</dbReference>
<evidence type="ECO:0000313" key="3">
    <source>
        <dbReference type="Proteomes" id="UP000199482"/>
    </source>
</evidence>
<gene>
    <name evidence="1" type="ORF">BCL57_000071</name>
    <name evidence="2" type="ORF">SAMN04489721_2003</name>
</gene>
<dbReference type="Proteomes" id="UP000199482">
    <property type="component" value="Chromosome I"/>
</dbReference>
<dbReference type="Proteomes" id="UP000893823">
    <property type="component" value="Unassembled WGS sequence"/>
</dbReference>
<reference evidence="1" key="3">
    <citation type="submission" date="2022-06" db="EMBL/GenBank/DDBJ databases">
        <title>Genomic Encyclopedia of Type Strains, Phase III (KMG-III): the genomes of soil and plant-associated and newly described type strains.</title>
        <authorList>
            <person name="Whitman W."/>
        </authorList>
    </citation>
    <scope>NUCLEOTIDE SEQUENCE</scope>
    <source>
        <strain evidence="1">CPCC 202695</strain>
    </source>
</reference>
<organism evidence="2 3">
    <name type="scientific">Agromyces flavus</name>
    <dbReference type="NCBI Taxonomy" id="589382"/>
    <lineage>
        <taxon>Bacteria</taxon>
        <taxon>Bacillati</taxon>
        <taxon>Actinomycetota</taxon>
        <taxon>Actinomycetes</taxon>
        <taxon>Micrococcales</taxon>
        <taxon>Microbacteriaceae</taxon>
        <taxon>Agromyces</taxon>
    </lineage>
</organism>
<dbReference type="RefSeq" id="WP_092671686.1">
    <property type="nucleotide sequence ID" value="NZ_BMDN01000001.1"/>
</dbReference>
<accession>A0A1H1VGZ2</accession>
<dbReference type="EMBL" id="SODL02000001">
    <property type="protein sequence ID" value="MCP2365929.1"/>
    <property type="molecule type" value="Genomic_DNA"/>
</dbReference>
<dbReference type="EMBL" id="LT629755">
    <property type="protein sequence ID" value="SDS83955.1"/>
    <property type="molecule type" value="Genomic_DNA"/>
</dbReference>
<dbReference type="AlphaFoldDB" id="A0A1H1VGZ2"/>
<protein>
    <submittedName>
        <fullName evidence="1">Uncharacterized protein YndB with AHSA1/START domain</fullName>
    </submittedName>
</protein>
<dbReference type="Gene3D" id="3.30.530.20">
    <property type="match status" value="1"/>
</dbReference>
<reference evidence="2" key="2">
    <citation type="submission" date="2016-10" db="EMBL/GenBank/DDBJ databases">
        <authorList>
            <person name="de Groot N.N."/>
        </authorList>
    </citation>
    <scope>NUCLEOTIDE SEQUENCE [LARGE SCALE GENOMIC DNA]</scope>
    <source>
        <strain evidence="2">CPCC 202695</strain>
    </source>
</reference>
<evidence type="ECO:0000313" key="1">
    <source>
        <dbReference type="EMBL" id="MCP2365929.1"/>
    </source>
</evidence>
<keyword evidence="4" id="KW-1185">Reference proteome</keyword>
<reference evidence="3" key="1">
    <citation type="submission" date="2016-10" db="EMBL/GenBank/DDBJ databases">
        <authorList>
            <person name="Varghese N."/>
            <person name="Submissions S."/>
        </authorList>
    </citation>
    <scope>NUCLEOTIDE SEQUENCE [LARGE SCALE GENOMIC DNA]</scope>
    <source>
        <strain evidence="3">CPCC 202695</strain>
    </source>
</reference>
<dbReference type="OrthoDB" id="5458416at2"/>
<evidence type="ECO:0000313" key="2">
    <source>
        <dbReference type="EMBL" id="SDS83955.1"/>
    </source>
</evidence>
<dbReference type="SUPFAM" id="SSF55961">
    <property type="entry name" value="Bet v1-like"/>
    <property type="match status" value="1"/>
</dbReference>
<evidence type="ECO:0000313" key="4">
    <source>
        <dbReference type="Proteomes" id="UP000893823"/>
    </source>
</evidence>
<proteinExistence type="predicted"/>
<name>A0A1H1VGZ2_9MICO</name>
<sequence>MWRTDDDEGRATTWIVLDADPPSRVRYARVAEGWTAGTAAVALTETPSGCRVTVEYDLTAIHPDAAADLDRFADEYSTSLASWQSLIVDHLDAGGAMPDPV</sequence>